<organism evidence="2 3">
    <name type="scientific">Weissella soli</name>
    <dbReference type="NCBI Taxonomy" id="155866"/>
    <lineage>
        <taxon>Bacteria</taxon>
        <taxon>Bacillati</taxon>
        <taxon>Bacillota</taxon>
        <taxon>Bacilli</taxon>
        <taxon>Lactobacillales</taxon>
        <taxon>Lactobacillaceae</taxon>
        <taxon>Weissella</taxon>
    </lineage>
</organism>
<dbReference type="KEGG" id="wso:WSWS_00963"/>
<gene>
    <name evidence="2" type="ORF">DFP99_0592</name>
</gene>
<dbReference type="RefSeq" id="WP_070230208.1">
    <property type="nucleotide sequence ID" value="NZ_BJYO01000002.1"/>
</dbReference>
<dbReference type="GeneID" id="94546156"/>
<evidence type="ECO:0000259" key="1">
    <source>
        <dbReference type="Pfam" id="PF06114"/>
    </source>
</evidence>
<evidence type="ECO:0000313" key="3">
    <source>
        <dbReference type="Proteomes" id="UP000254912"/>
    </source>
</evidence>
<sequence>MNEEDLRDELLALARRQDIEIINIETDDDASPDVAFPFIRKIMMNPNFDTSYAYNFRLAHEIAHVMYADKEALPYYRFSPFFLKEEENSANDHAIELIVNMVYKDVPTEQRNWLDFMNTLGLQSQFESTVKQILYK</sequence>
<dbReference type="EMBL" id="QRAS01000001">
    <property type="protein sequence ID" value="RDL12159.1"/>
    <property type="molecule type" value="Genomic_DNA"/>
</dbReference>
<reference evidence="2 3" key="1">
    <citation type="submission" date="2018-07" db="EMBL/GenBank/DDBJ databases">
        <title>Genomic Encyclopedia of Type Strains, Phase III (KMG-III): the genomes of soil and plant-associated and newly described type strains.</title>
        <authorList>
            <person name="Whitman W."/>
        </authorList>
    </citation>
    <scope>NUCLEOTIDE SEQUENCE [LARGE SCALE GENOMIC DNA]</scope>
    <source>
        <strain evidence="2 3">CECT 7031</strain>
    </source>
</reference>
<dbReference type="Proteomes" id="UP000254912">
    <property type="component" value="Unassembled WGS sequence"/>
</dbReference>
<dbReference type="InterPro" id="IPR010359">
    <property type="entry name" value="IrrE_HExxH"/>
</dbReference>
<accession>A0A288Q8T8</accession>
<name>A0A288Q8T8_9LACO</name>
<comment type="caution">
    <text evidence="2">The sequence shown here is derived from an EMBL/GenBank/DDBJ whole genome shotgun (WGS) entry which is preliminary data.</text>
</comment>
<keyword evidence="3" id="KW-1185">Reference proteome</keyword>
<evidence type="ECO:0000313" key="2">
    <source>
        <dbReference type="EMBL" id="RDL12159.1"/>
    </source>
</evidence>
<proteinExistence type="predicted"/>
<protein>
    <submittedName>
        <fullName evidence="2">Uncharacterized protein DUF955</fullName>
    </submittedName>
</protein>
<dbReference type="AlphaFoldDB" id="A0A288Q8T8"/>
<feature type="domain" description="IrrE N-terminal-like" evidence="1">
    <location>
        <begin position="15"/>
        <end position="100"/>
    </location>
</feature>
<dbReference type="Pfam" id="PF06114">
    <property type="entry name" value="Peptidase_M78"/>
    <property type="match status" value="1"/>
</dbReference>